<dbReference type="EMBL" id="AVOT02003624">
    <property type="protein sequence ID" value="MBW0474061.1"/>
    <property type="molecule type" value="Genomic_DNA"/>
</dbReference>
<protein>
    <recommendedName>
        <fullName evidence="3">Integrase catalytic domain-containing protein</fullName>
    </recommendedName>
</protein>
<dbReference type="SUPFAM" id="SSF53098">
    <property type="entry name" value="Ribonuclease H-like"/>
    <property type="match status" value="1"/>
</dbReference>
<gene>
    <name evidence="1" type="ORF">O181_013776</name>
</gene>
<proteinExistence type="predicted"/>
<dbReference type="GO" id="GO:0003676">
    <property type="term" value="F:nucleic acid binding"/>
    <property type="evidence" value="ECO:0007669"/>
    <property type="project" value="InterPro"/>
</dbReference>
<sequence length="124" mass="14338">MAKVKKKAWKEIWDTSKNRRTQTPMGNHKHGLGHMTCPRRQSKFQYSESVRCLPFHKEDTGMGTAFLFCNNITSTCGILKIIISYMDPKFTSDFWTNLYDILGTKVSFYTAYHSQTDGLAQKMI</sequence>
<reference evidence="1" key="1">
    <citation type="submission" date="2021-03" db="EMBL/GenBank/DDBJ databases">
        <title>Draft genome sequence of rust myrtle Austropuccinia psidii MF-1, a brazilian biotype.</title>
        <authorList>
            <person name="Quecine M.C."/>
            <person name="Pachon D.M.R."/>
            <person name="Bonatelli M.L."/>
            <person name="Correr F.H."/>
            <person name="Franceschini L.M."/>
            <person name="Leite T.F."/>
            <person name="Margarido G.R.A."/>
            <person name="Almeida C.A."/>
            <person name="Ferrarezi J.A."/>
            <person name="Labate C.A."/>
        </authorList>
    </citation>
    <scope>NUCLEOTIDE SEQUENCE</scope>
    <source>
        <strain evidence="1">MF-1</strain>
    </source>
</reference>
<dbReference type="InterPro" id="IPR012337">
    <property type="entry name" value="RNaseH-like_sf"/>
</dbReference>
<evidence type="ECO:0000313" key="2">
    <source>
        <dbReference type="Proteomes" id="UP000765509"/>
    </source>
</evidence>
<accession>A0A9Q3BX06</accession>
<organism evidence="1 2">
    <name type="scientific">Austropuccinia psidii MF-1</name>
    <dbReference type="NCBI Taxonomy" id="1389203"/>
    <lineage>
        <taxon>Eukaryota</taxon>
        <taxon>Fungi</taxon>
        <taxon>Dikarya</taxon>
        <taxon>Basidiomycota</taxon>
        <taxon>Pucciniomycotina</taxon>
        <taxon>Pucciniomycetes</taxon>
        <taxon>Pucciniales</taxon>
        <taxon>Sphaerophragmiaceae</taxon>
        <taxon>Austropuccinia</taxon>
    </lineage>
</organism>
<dbReference type="Gene3D" id="3.30.420.10">
    <property type="entry name" value="Ribonuclease H-like superfamily/Ribonuclease H"/>
    <property type="match status" value="1"/>
</dbReference>
<dbReference type="InterPro" id="IPR036397">
    <property type="entry name" value="RNaseH_sf"/>
</dbReference>
<comment type="caution">
    <text evidence="1">The sequence shown here is derived from an EMBL/GenBank/DDBJ whole genome shotgun (WGS) entry which is preliminary data.</text>
</comment>
<evidence type="ECO:0000313" key="1">
    <source>
        <dbReference type="EMBL" id="MBW0474061.1"/>
    </source>
</evidence>
<dbReference type="OrthoDB" id="2273864at2759"/>
<dbReference type="AlphaFoldDB" id="A0A9Q3BX06"/>
<dbReference type="Proteomes" id="UP000765509">
    <property type="component" value="Unassembled WGS sequence"/>
</dbReference>
<keyword evidence="2" id="KW-1185">Reference proteome</keyword>
<name>A0A9Q3BX06_9BASI</name>
<evidence type="ECO:0008006" key="3">
    <source>
        <dbReference type="Google" id="ProtNLM"/>
    </source>
</evidence>